<keyword evidence="5" id="KW-0249">Electron transport</keyword>
<dbReference type="InterPro" id="IPR001041">
    <property type="entry name" value="2Fe-2S_ferredoxin-type"/>
</dbReference>
<keyword evidence="7" id="KW-0411">Iron-sulfur</keyword>
<evidence type="ECO:0000256" key="5">
    <source>
        <dbReference type="ARBA" id="ARBA00022982"/>
    </source>
</evidence>
<proteinExistence type="inferred from homology"/>
<dbReference type="PANTHER" id="PTHR43112:SF3">
    <property type="entry name" value="FERREDOXIN-2, CHLOROPLASTIC"/>
    <property type="match status" value="1"/>
</dbReference>
<accession>A0A557NZT9</accession>
<evidence type="ECO:0000313" key="11">
    <source>
        <dbReference type="Proteomes" id="UP000319828"/>
    </source>
</evidence>
<reference evidence="10 11" key="1">
    <citation type="submission" date="2019-07" db="EMBL/GenBank/DDBJ databases">
        <title>The draft genome sequence of Vibrio algivorus M1486.</title>
        <authorList>
            <person name="Meng X."/>
        </authorList>
    </citation>
    <scope>NUCLEOTIDE SEQUENCE [LARGE SCALE GENOMIC DNA]</scope>
    <source>
        <strain evidence="10 11">M1486</strain>
    </source>
</reference>
<dbReference type="RefSeq" id="WP_089125156.1">
    <property type="nucleotide sequence ID" value="NZ_BSPV01000019.1"/>
</dbReference>
<sequence length="89" mass="10128">MTYKIIIKPSNVEFTCDSGQTILSAAIEQGIMLPFRCKVGACMTCICKMIEGDVEYQLEPMLTNKERQQGWIFPCQAYAKSHLILTFEE</sequence>
<dbReference type="CDD" id="cd00207">
    <property type="entry name" value="fer2"/>
    <property type="match status" value="1"/>
</dbReference>
<feature type="domain" description="2Fe-2S ferredoxin-type" evidence="9">
    <location>
        <begin position="3"/>
        <end position="89"/>
    </location>
</feature>
<evidence type="ECO:0000256" key="4">
    <source>
        <dbReference type="ARBA" id="ARBA00022723"/>
    </source>
</evidence>
<evidence type="ECO:0000256" key="7">
    <source>
        <dbReference type="ARBA" id="ARBA00023014"/>
    </source>
</evidence>
<comment type="caution">
    <text evidence="10">The sequence shown here is derived from an EMBL/GenBank/DDBJ whole genome shotgun (WGS) entry which is preliminary data.</text>
</comment>
<dbReference type="AlphaFoldDB" id="A0A557NZT9"/>
<evidence type="ECO:0000256" key="1">
    <source>
        <dbReference type="ARBA" id="ARBA00007874"/>
    </source>
</evidence>
<dbReference type="PROSITE" id="PS51085">
    <property type="entry name" value="2FE2S_FER_2"/>
    <property type="match status" value="1"/>
</dbReference>
<dbReference type="Pfam" id="PF00111">
    <property type="entry name" value="Fer2"/>
    <property type="match status" value="1"/>
</dbReference>
<name>A0A557NZT9_9VIBR</name>
<keyword evidence="4" id="KW-0479">Metal-binding</keyword>
<dbReference type="GO" id="GO:0046872">
    <property type="term" value="F:metal ion binding"/>
    <property type="evidence" value="ECO:0007669"/>
    <property type="project" value="UniProtKB-KW"/>
</dbReference>
<keyword evidence="2" id="KW-0813">Transport</keyword>
<dbReference type="EMBL" id="VMKJ01000036">
    <property type="protein sequence ID" value="TVO33899.1"/>
    <property type="molecule type" value="Genomic_DNA"/>
</dbReference>
<dbReference type="Gene3D" id="3.10.20.30">
    <property type="match status" value="1"/>
</dbReference>
<protein>
    <submittedName>
        <fullName evidence="10">2Fe-2S iron-sulfur cluster binding domain-containing protein</fullName>
    </submittedName>
</protein>
<comment type="cofactor">
    <cofactor evidence="8">
        <name>[2Fe-2S] cluster</name>
        <dbReference type="ChEBI" id="CHEBI:190135"/>
    </cofactor>
</comment>
<dbReference type="PANTHER" id="PTHR43112">
    <property type="entry name" value="FERREDOXIN"/>
    <property type="match status" value="1"/>
</dbReference>
<dbReference type="InterPro" id="IPR012675">
    <property type="entry name" value="Beta-grasp_dom_sf"/>
</dbReference>
<keyword evidence="6" id="KW-0408">Iron</keyword>
<evidence type="ECO:0000313" key="10">
    <source>
        <dbReference type="EMBL" id="TVO33899.1"/>
    </source>
</evidence>
<dbReference type="Proteomes" id="UP000319828">
    <property type="component" value="Unassembled WGS sequence"/>
</dbReference>
<dbReference type="OrthoDB" id="9806195at2"/>
<organism evidence="10 11">
    <name type="scientific">Vibrio algivorus</name>
    <dbReference type="NCBI Taxonomy" id="1667024"/>
    <lineage>
        <taxon>Bacteria</taxon>
        <taxon>Pseudomonadati</taxon>
        <taxon>Pseudomonadota</taxon>
        <taxon>Gammaproteobacteria</taxon>
        <taxon>Vibrionales</taxon>
        <taxon>Vibrionaceae</taxon>
        <taxon>Vibrio</taxon>
    </lineage>
</organism>
<evidence type="ECO:0000256" key="8">
    <source>
        <dbReference type="ARBA" id="ARBA00034078"/>
    </source>
</evidence>
<evidence type="ECO:0000259" key="9">
    <source>
        <dbReference type="PROSITE" id="PS51085"/>
    </source>
</evidence>
<dbReference type="SUPFAM" id="SSF54292">
    <property type="entry name" value="2Fe-2S ferredoxin-like"/>
    <property type="match status" value="1"/>
</dbReference>
<comment type="similarity">
    <text evidence="1">Belongs to the 2Fe2S plant-type ferredoxin family.</text>
</comment>
<keyword evidence="3" id="KW-0001">2Fe-2S</keyword>
<evidence type="ECO:0000256" key="2">
    <source>
        <dbReference type="ARBA" id="ARBA00022448"/>
    </source>
</evidence>
<evidence type="ECO:0000256" key="3">
    <source>
        <dbReference type="ARBA" id="ARBA00022714"/>
    </source>
</evidence>
<dbReference type="GO" id="GO:0051537">
    <property type="term" value="F:2 iron, 2 sulfur cluster binding"/>
    <property type="evidence" value="ECO:0007669"/>
    <property type="project" value="UniProtKB-KW"/>
</dbReference>
<dbReference type="InterPro" id="IPR036010">
    <property type="entry name" value="2Fe-2S_ferredoxin-like_sf"/>
</dbReference>
<gene>
    <name evidence="10" type="ORF">FOF44_14530</name>
</gene>
<evidence type="ECO:0000256" key="6">
    <source>
        <dbReference type="ARBA" id="ARBA00023004"/>
    </source>
</evidence>